<proteinExistence type="predicted"/>
<accession>A0ABT6F409</accession>
<dbReference type="Gene3D" id="3.40.50.150">
    <property type="entry name" value="Vaccinia Virus protein VP39"/>
    <property type="match status" value="1"/>
</dbReference>
<dbReference type="EMBL" id="JARRAG010000001">
    <property type="protein sequence ID" value="MDG3002173.1"/>
    <property type="molecule type" value="Genomic_DNA"/>
</dbReference>
<evidence type="ECO:0000313" key="2">
    <source>
        <dbReference type="Proteomes" id="UP001216907"/>
    </source>
</evidence>
<sequence length="189" mass="19996">MFHPILNQAHAWIERMLRPGDLAVDATVGNGRDTAILAERVGPKGLVIGFDLQQDALDAAAARLTSPGTADRVILVRTGHEGMAGVVAREAPGRRPKAVMFNLGYRPGGDRAFATRAATTIPALESALELTTPGGIVTVVCYPGHAGGQDEQDAVLAWARALPSPRATVVLYQFWNAVRAPCLLAITPK</sequence>
<keyword evidence="1" id="KW-0808">Transferase</keyword>
<dbReference type="PANTHER" id="PTHR35276">
    <property type="entry name" value="S-ADENOSYL-L-METHIONINE-DEPENDENT METHYLTRANSFERASES SUPERFAMILY PROTEIN"/>
    <property type="match status" value="1"/>
</dbReference>
<dbReference type="InterPro" id="IPR010719">
    <property type="entry name" value="MnmM_MeTrfase"/>
</dbReference>
<dbReference type="Pfam" id="PF06962">
    <property type="entry name" value="rRNA_methylase"/>
    <property type="match status" value="1"/>
</dbReference>
<dbReference type="GO" id="GO:0008168">
    <property type="term" value="F:methyltransferase activity"/>
    <property type="evidence" value="ECO:0007669"/>
    <property type="project" value="UniProtKB-KW"/>
</dbReference>
<reference evidence="1 2" key="1">
    <citation type="submission" date="2023-03" db="EMBL/GenBank/DDBJ databases">
        <title>Paludisphaera mucosa sp. nov. a novel planctomycete from northern fen.</title>
        <authorList>
            <person name="Ivanova A."/>
        </authorList>
    </citation>
    <scope>NUCLEOTIDE SEQUENCE [LARGE SCALE GENOMIC DNA]</scope>
    <source>
        <strain evidence="1 2">Pla2</strain>
    </source>
</reference>
<dbReference type="Proteomes" id="UP001216907">
    <property type="component" value="Unassembled WGS sequence"/>
</dbReference>
<gene>
    <name evidence="1" type="ORF">PZE19_00080</name>
</gene>
<dbReference type="GO" id="GO:0032259">
    <property type="term" value="P:methylation"/>
    <property type="evidence" value="ECO:0007669"/>
    <property type="project" value="UniProtKB-KW"/>
</dbReference>
<keyword evidence="1" id="KW-0489">Methyltransferase</keyword>
<keyword evidence="2" id="KW-1185">Reference proteome</keyword>
<evidence type="ECO:0000313" key="1">
    <source>
        <dbReference type="EMBL" id="MDG3002173.1"/>
    </source>
</evidence>
<protein>
    <submittedName>
        <fullName evidence="1">Class I SAM-dependent methyltransferase</fullName>
    </submittedName>
</protein>
<dbReference type="SUPFAM" id="SSF53335">
    <property type="entry name" value="S-adenosyl-L-methionine-dependent methyltransferases"/>
    <property type="match status" value="1"/>
</dbReference>
<dbReference type="PANTHER" id="PTHR35276:SF1">
    <property type="entry name" value="TRNA (MNM(5)S(2)U34)-METHYLTRANSFERASE, CHLOROPLASTIC"/>
    <property type="match status" value="1"/>
</dbReference>
<dbReference type="InterPro" id="IPR029063">
    <property type="entry name" value="SAM-dependent_MTases_sf"/>
</dbReference>
<comment type="caution">
    <text evidence="1">The sequence shown here is derived from an EMBL/GenBank/DDBJ whole genome shotgun (WGS) entry which is preliminary data.</text>
</comment>
<name>A0ABT6F409_9BACT</name>
<dbReference type="RefSeq" id="WP_277858540.1">
    <property type="nucleotide sequence ID" value="NZ_JARRAG010000001.1"/>
</dbReference>
<organism evidence="1 2">
    <name type="scientific">Paludisphaera mucosa</name>
    <dbReference type="NCBI Taxonomy" id="3030827"/>
    <lineage>
        <taxon>Bacteria</taxon>
        <taxon>Pseudomonadati</taxon>
        <taxon>Planctomycetota</taxon>
        <taxon>Planctomycetia</taxon>
        <taxon>Isosphaerales</taxon>
        <taxon>Isosphaeraceae</taxon>
        <taxon>Paludisphaera</taxon>
    </lineage>
</organism>